<sequence>MGTKWADRKLIPAPEQCIGTWRMTGSRGFFTNAGGNKVNSFVAGVRNRFCGRKSGESNRPESDLINPVRRSTLTAASKTVAQAEPRRLLRTKHDSQHLPSTSVAPAAPPMHRVDLRPSSVGDKICSPPLLPAPPKTCMKNDGGGEATSQRRREAGEGGSSRRRRLSLKSLDLEELRERRERMCPK</sequence>
<name>D7MPY0_ARALL</name>
<evidence type="ECO:0000313" key="2">
    <source>
        <dbReference type="EMBL" id="EFH41401.1"/>
    </source>
</evidence>
<dbReference type="Proteomes" id="UP000008694">
    <property type="component" value="Unassembled WGS sequence"/>
</dbReference>
<keyword evidence="3" id="KW-1185">Reference proteome</keyword>
<dbReference type="Gramene" id="Al_scaffold_0008_89">
    <property type="protein sequence ID" value="Al_scaffold_0008_89"/>
    <property type="gene ID" value="Al_scaffold_0008_89"/>
</dbReference>
<dbReference type="EMBL" id="GL348720">
    <property type="protein sequence ID" value="EFH41401.1"/>
    <property type="molecule type" value="Genomic_DNA"/>
</dbReference>
<reference evidence="3" key="1">
    <citation type="journal article" date="2011" name="Nat. Genet.">
        <title>The Arabidopsis lyrata genome sequence and the basis of rapid genome size change.</title>
        <authorList>
            <person name="Hu T.T."/>
            <person name="Pattyn P."/>
            <person name="Bakker E.G."/>
            <person name="Cao J."/>
            <person name="Cheng J.-F."/>
            <person name="Clark R.M."/>
            <person name="Fahlgren N."/>
            <person name="Fawcett J.A."/>
            <person name="Grimwood J."/>
            <person name="Gundlach H."/>
            <person name="Haberer G."/>
            <person name="Hollister J.D."/>
            <person name="Ossowski S."/>
            <person name="Ottilar R.P."/>
            <person name="Salamov A.A."/>
            <person name="Schneeberger K."/>
            <person name="Spannagl M."/>
            <person name="Wang X."/>
            <person name="Yang L."/>
            <person name="Nasrallah M.E."/>
            <person name="Bergelson J."/>
            <person name="Carrington J.C."/>
            <person name="Gaut B.S."/>
            <person name="Schmutz J."/>
            <person name="Mayer K.F.X."/>
            <person name="Van de Peer Y."/>
            <person name="Grigoriev I.V."/>
            <person name="Nordborg M."/>
            <person name="Weigel D."/>
            <person name="Guo Y.-L."/>
        </authorList>
    </citation>
    <scope>NUCLEOTIDE SEQUENCE [LARGE SCALE GENOMIC DNA]</scope>
    <source>
        <strain evidence="3">cv. MN47</strain>
    </source>
</reference>
<organism evidence="3">
    <name type="scientific">Arabidopsis lyrata subsp. lyrata</name>
    <name type="common">Lyre-leaved rock-cress</name>
    <dbReference type="NCBI Taxonomy" id="81972"/>
    <lineage>
        <taxon>Eukaryota</taxon>
        <taxon>Viridiplantae</taxon>
        <taxon>Streptophyta</taxon>
        <taxon>Embryophyta</taxon>
        <taxon>Tracheophyta</taxon>
        <taxon>Spermatophyta</taxon>
        <taxon>Magnoliopsida</taxon>
        <taxon>eudicotyledons</taxon>
        <taxon>Gunneridae</taxon>
        <taxon>Pentapetalae</taxon>
        <taxon>rosids</taxon>
        <taxon>malvids</taxon>
        <taxon>Brassicales</taxon>
        <taxon>Brassicaceae</taxon>
        <taxon>Camelineae</taxon>
        <taxon>Arabidopsis</taxon>
    </lineage>
</organism>
<dbReference type="AlphaFoldDB" id="D7MPY0"/>
<evidence type="ECO:0000256" key="1">
    <source>
        <dbReference type="SAM" id="MobiDB-lite"/>
    </source>
</evidence>
<dbReference type="HOGENOM" id="CLU_1463225_0_0_1"/>
<accession>D7MPY0</accession>
<protein>
    <submittedName>
        <fullName evidence="2">Predicted protein</fullName>
    </submittedName>
</protein>
<feature type="compositionally biased region" description="Basic and acidic residues" evidence="1">
    <location>
        <begin position="84"/>
        <end position="96"/>
    </location>
</feature>
<feature type="region of interest" description="Disordered" evidence="1">
    <location>
        <begin position="75"/>
        <end position="166"/>
    </location>
</feature>
<gene>
    <name evidence="2" type="ORF">ARALYDRAFT_683269</name>
</gene>
<evidence type="ECO:0000313" key="3">
    <source>
        <dbReference type="Proteomes" id="UP000008694"/>
    </source>
</evidence>
<proteinExistence type="predicted"/>